<sequence>MSSSPLAAALLSVALLLLLACDASPDAALPIRRRLMQQSAKGVANKQHQQQVSATLALLQQSPFYANTPKNQVACSLDALKAQLPLNTVVRNNATRPFAMQCLDPNRPTPVCLPITCSNGGINCRSTTGPPPSPPSPPAACCQAIMDDWFNKFWAFNTVYFGECQPGGPCSDAPSEPICFGSGDWPVLYCPMPYGNDYPVSAYSYFFYPPAPCSSACDLNTNQQYYSAAYNCAYYVQNYGYYGYCF</sequence>
<feature type="signal peptide" evidence="1">
    <location>
        <begin position="1"/>
        <end position="23"/>
    </location>
</feature>
<keyword evidence="3" id="KW-1185">Reference proteome</keyword>
<comment type="caution">
    <text evidence="2">The sequence shown here is derived from an EMBL/GenBank/DDBJ whole genome shotgun (WGS) entry which is preliminary data.</text>
</comment>
<organism evidence="2 3">
    <name type="scientific">Chlamydomonas incerta</name>
    <dbReference type="NCBI Taxonomy" id="51695"/>
    <lineage>
        <taxon>Eukaryota</taxon>
        <taxon>Viridiplantae</taxon>
        <taxon>Chlorophyta</taxon>
        <taxon>core chlorophytes</taxon>
        <taxon>Chlorophyceae</taxon>
        <taxon>CS clade</taxon>
        <taxon>Chlamydomonadales</taxon>
        <taxon>Chlamydomonadaceae</taxon>
        <taxon>Chlamydomonas</taxon>
    </lineage>
</organism>
<dbReference type="EMBL" id="JAEHOC010000003">
    <property type="protein sequence ID" value="KAG2443370.1"/>
    <property type="molecule type" value="Genomic_DNA"/>
</dbReference>
<reference evidence="2" key="1">
    <citation type="journal article" date="2020" name="bioRxiv">
        <title>Comparative genomics of Chlamydomonas.</title>
        <authorList>
            <person name="Craig R.J."/>
            <person name="Hasan A.R."/>
            <person name="Ness R.W."/>
            <person name="Keightley P.D."/>
        </authorList>
    </citation>
    <scope>NUCLEOTIDE SEQUENCE</scope>
    <source>
        <strain evidence="2">SAG 7.73</strain>
    </source>
</reference>
<feature type="chain" id="PRO_5033008208" evidence="1">
    <location>
        <begin position="24"/>
        <end position="246"/>
    </location>
</feature>
<evidence type="ECO:0000256" key="1">
    <source>
        <dbReference type="SAM" id="SignalP"/>
    </source>
</evidence>
<evidence type="ECO:0000313" key="2">
    <source>
        <dbReference type="EMBL" id="KAG2443370.1"/>
    </source>
</evidence>
<gene>
    <name evidence="2" type="ORF">HXX76_001731</name>
</gene>
<dbReference type="Proteomes" id="UP000650467">
    <property type="component" value="Unassembled WGS sequence"/>
</dbReference>
<name>A0A835TQD0_CHLIN</name>
<dbReference type="AlphaFoldDB" id="A0A835TQD0"/>
<keyword evidence="1" id="KW-0732">Signal</keyword>
<protein>
    <submittedName>
        <fullName evidence="2">Uncharacterized protein</fullName>
    </submittedName>
</protein>
<evidence type="ECO:0000313" key="3">
    <source>
        <dbReference type="Proteomes" id="UP000650467"/>
    </source>
</evidence>
<proteinExistence type="predicted"/>
<accession>A0A835TQD0</accession>